<feature type="region of interest" description="Disordered" evidence="11">
    <location>
        <begin position="336"/>
        <end position="402"/>
    </location>
</feature>
<protein>
    <recommendedName>
        <fullName evidence="13">Peptidase M48 domain-containing protein</fullName>
    </recommendedName>
</protein>
<reference evidence="14 15" key="1">
    <citation type="submission" date="2014-11" db="EMBL/GenBank/DDBJ databases">
        <title>Symbiosis island explosion on the genome of extra-slow-growing strains of soybean bradyrhizobia with massive insertion sequences.</title>
        <authorList>
            <person name="Iida T."/>
            <person name="Minamisawa K."/>
        </authorList>
    </citation>
    <scope>NUCLEOTIDE SEQUENCE [LARGE SCALE GENOMIC DNA]</scope>
    <source>
        <strain evidence="14 15">NK6</strain>
    </source>
</reference>
<keyword evidence="4" id="KW-0479">Metal-binding</keyword>
<dbReference type="InterPro" id="IPR001915">
    <property type="entry name" value="Peptidase_M48"/>
</dbReference>
<keyword evidence="9 12" id="KW-0472">Membrane</keyword>
<evidence type="ECO:0000256" key="1">
    <source>
        <dbReference type="ARBA" id="ARBA00022475"/>
    </source>
</evidence>
<comment type="similarity">
    <text evidence="10">Belongs to the peptidase M48 family.</text>
</comment>
<evidence type="ECO:0000256" key="7">
    <source>
        <dbReference type="ARBA" id="ARBA00022989"/>
    </source>
</evidence>
<keyword evidence="8 10" id="KW-0482">Metalloprotease</keyword>
<keyword evidence="7 12" id="KW-1133">Transmembrane helix</keyword>
<dbReference type="Gene3D" id="3.30.2010.10">
    <property type="entry name" value="Metalloproteases ('zincins'), catalytic domain"/>
    <property type="match status" value="1"/>
</dbReference>
<dbReference type="Pfam" id="PF01435">
    <property type="entry name" value="Peptidase_M48"/>
    <property type="match status" value="1"/>
</dbReference>
<evidence type="ECO:0000256" key="6">
    <source>
        <dbReference type="ARBA" id="ARBA00022833"/>
    </source>
</evidence>
<evidence type="ECO:0000256" key="11">
    <source>
        <dbReference type="SAM" id="MobiDB-lite"/>
    </source>
</evidence>
<feature type="transmembrane region" description="Helical" evidence="12">
    <location>
        <begin position="19"/>
        <end position="42"/>
    </location>
</feature>
<dbReference type="GO" id="GO:0046872">
    <property type="term" value="F:metal ion binding"/>
    <property type="evidence" value="ECO:0007669"/>
    <property type="project" value="UniProtKB-KW"/>
</dbReference>
<dbReference type="PANTHER" id="PTHR43221:SF2">
    <property type="entry name" value="PROTEASE HTPX HOMOLOG"/>
    <property type="match status" value="1"/>
</dbReference>
<evidence type="ECO:0000256" key="4">
    <source>
        <dbReference type="ARBA" id="ARBA00022723"/>
    </source>
</evidence>
<evidence type="ECO:0000259" key="13">
    <source>
        <dbReference type="Pfam" id="PF01435"/>
    </source>
</evidence>
<dbReference type="GO" id="GO:0006508">
    <property type="term" value="P:proteolysis"/>
    <property type="evidence" value="ECO:0007669"/>
    <property type="project" value="UniProtKB-KW"/>
</dbReference>
<feature type="domain" description="Peptidase M48" evidence="13">
    <location>
        <begin position="99"/>
        <end position="285"/>
    </location>
</feature>
<keyword evidence="5 10" id="KW-0378">Hydrolase</keyword>
<proteinExistence type="inferred from homology"/>
<keyword evidence="1" id="KW-1003">Cell membrane</keyword>
<evidence type="ECO:0000256" key="10">
    <source>
        <dbReference type="RuleBase" id="RU003983"/>
    </source>
</evidence>
<evidence type="ECO:0000256" key="2">
    <source>
        <dbReference type="ARBA" id="ARBA00022670"/>
    </source>
</evidence>
<evidence type="ECO:0000256" key="12">
    <source>
        <dbReference type="SAM" id="Phobius"/>
    </source>
</evidence>
<comment type="cofactor">
    <cofactor evidence="10">
        <name>Zn(2+)</name>
        <dbReference type="ChEBI" id="CHEBI:29105"/>
    </cofactor>
    <text evidence="10">Binds 1 zinc ion per subunit.</text>
</comment>
<evidence type="ECO:0000256" key="3">
    <source>
        <dbReference type="ARBA" id="ARBA00022692"/>
    </source>
</evidence>
<sequence length="426" mass="47028">MAAYGLYTHIASNKFRSMLLLAGLFALVYVLVYAGALVAEVVINGNETVAFYLSHAFLDLKVAAPVATVVTAVWVVIAYFFHQSMIDAVTGGHDVTRKEEPRLYNLLENLCISRGITMPKLKIMESPALNAFATGLNPRQYSITVTTGLLNALNDKEIEAVLGHELTHIKNGDVQLMVVAVIIAGVVGFFGELFFVHEFELELRRLMVLGFVVVAVVLVVERQQELGGGAVIVIIIAVVLIVVAWLMSQVVKLALSRSREYLADAGSVELTKDPDAMISALRKIENRGELPGATSAVMELCVDRARVLPICSRPTRRCSPGSTRWSSSLAAMIQVRYRIPPTRRNSPRRRETRRTPRRRCRSDHGATQPTRPIRRPYQRPAPPEPRPATRSGIPWGPGAATKRAPMASFTAIWKNLGNCRNRGLRN</sequence>
<dbReference type="EMBL" id="AP014685">
    <property type="protein sequence ID" value="BAR59508.1"/>
    <property type="molecule type" value="Genomic_DNA"/>
</dbReference>
<accession>A0A0E4BS94</accession>
<feature type="transmembrane region" description="Helical" evidence="12">
    <location>
        <begin position="227"/>
        <end position="247"/>
    </location>
</feature>
<feature type="transmembrane region" description="Helical" evidence="12">
    <location>
        <begin position="203"/>
        <end position="220"/>
    </location>
</feature>
<organism evidence="14 15">
    <name type="scientific">Bradyrhizobium diazoefficiens</name>
    <dbReference type="NCBI Taxonomy" id="1355477"/>
    <lineage>
        <taxon>Bacteria</taxon>
        <taxon>Pseudomonadati</taxon>
        <taxon>Pseudomonadota</taxon>
        <taxon>Alphaproteobacteria</taxon>
        <taxon>Hyphomicrobiales</taxon>
        <taxon>Nitrobacteraceae</taxon>
        <taxon>Bradyrhizobium</taxon>
    </lineage>
</organism>
<dbReference type="GO" id="GO:0004222">
    <property type="term" value="F:metalloendopeptidase activity"/>
    <property type="evidence" value="ECO:0007669"/>
    <property type="project" value="InterPro"/>
</dbReference>
<evidence type="ECO:0000256" key="8">
    <source>
        <dbReference type="ARBA" id="ARBA00023049"/>
    </source>
</evidence>
<keyword evidence="3 12" id="KW-0812">Transmembrane</keyword>
<gene>
    <name evidence="14" type="ORF">NK6_6355</name>
</gene>
<evidence type="ECO:0000313" key="15">
    <source>
        <dbReference type="Proteomes" id="UP000063308"/>
    </source>
</evidence>
<evidence type="ECO:0000256" key="9">
    <source>
        <dbReference type="ARBA" id="ARBA00023136"/>
    </source>
</evidence>
<keyword evidence="6 10" id="KW-0862">Zinc</keyword>
<dbReference type="PANTHER" id="PTHR43221">
    <property type="entry name" value="PROTEASE HTPX"/>
    <property type="match status" value="1"/>
</dbReference>
<feature type="transmembrane region" description="Helical" evidence="12">
    <location>
        <begin position="176"/>
        <end position="197"/>
    </location>
</feature>
<keyword evidence="2 10" id="KW-0645">Protease</keyword>
<dbReference type="InterPro" id="IPR050083">
    <property type="entry name" value="HtpX_protease"/>
</dbReference>
<evidence type="ECO:0000313" key="14">
    <source>
        <dbReference type="EMBL" id="BAR59508.1"/>
    </source>
</evidence>
<dbReference type="AlphaFoldDB" id="A0A0E4BS94"/>
<name>A0A0E4BS94_9BRAD</name>
<dbReference type="Proteomes" id="UP000063308">
    <property type="component" value="Chromosome"/>
</dbReference>
<feature type="compositionally biased region" description="Basic residues" evidence="11">
    <location>
        <begin position="345"/>
        <end position="361"/>
    </location>
</feature>
<evidence type="ECO:0000256" key="5">
    <source>
        <dbReference type="ARBA" id="ARBA00022801"/>
    </source>
</evidence>
<feature type="transmembrane region" description="Helical" evidence="12">
    <location>
        <begin position="62"/>
        <end position="81"/>
    </location>
</feature>